<dbReference type="InterPro" id="IPR006640">
    <property type="entry name" value="SprT-like_domain"/>
</dbReference>
<feature type="domain" description="SprT-like" evidence="2">
    <location>
        <begin position="268"/>
        <end position="415"/>
    </location>
</feature>
<dbReference type="Proteomes" id="UP000008792">
    <property type="component" value="Unassembled WGS sequence"/>
</dbReference>
<dbReference type="AlphaFoldDB" id="B4LYG1"/>
<reference evidence="3 4" key="1">
    <citation type="journal article" date="2007" name="Nature">
        <title>Evolution of genes and genomes on the Drosophila phylogeny.</title>
        <authorList>
            <consortium name="Drosophila 12 Genomes Consortium"/>
            <person name="Clark A.G."/>
            <person name="Eisen M.B."/>
            <person name="Smith D.R."/>
            <person name="Bergman C.M."/>
            <person name="Oliver B."/>
            <person name="Markow T.A."/>
            <person name="Kaufman T.C."/>
            <person name="Kellis M."/>
            <person name="Gelbart W."/>
            <person name="Iyer V.N."/>
            <person name="Pollard D.A."/>
            <person name="Sackton T.B."/>
            <person name="Larracuente A.M."/>
            <person name="Singh N.D."/>
            <person name="Abad J.P."/>
            <person name="Abt D.N."/>
            <person name="Adryan B."/>
            <person name="Aguade M."/>
            <person name="Akashi H."/>
            <person name="Anderson W.W."/>
            <person name="Aquadro C.F."/>
            <person name="Ardell D.H."/>
            <person name="Arguello R."/>
            <person name="Artieri C.G."/>
            <person name="Barbash D.A."/>
            <person name="Barker D."/>
            <person name="Barsanti P."/>
            <person name="Batterham P."/>
            <person name="Batzoglou S."/>
            <person name="Begun D."/>
            <person name="Bhutkar A."/>
            <person name="Blanco E."/>
            <person name="Bosak S.A."/>
            <person name="Bradley R.K."/>
            <person name="Brand A.D."/>
            <person name="Brent M.R."/>
            <person name="Brooks A.N."/>
            <person name="Brown R.H."/>
            <person name="Butlin R.K."/>
            <person name="Caggese C."/>
            <person name="Calvi B.R."/>
            <person name="Bernardo de Carvalho A."/>
            <person name="Caspi A."/>
            <person name="Castrezana S."/>
            <person name="Celniker S.E."/>
            <person name="Chang J.L."/>
            <person name="Chapple C."/>
            <person name="Chatterji S."/>
            <person name="Chinwalla A."/>
            <person name="Civetta A."/>
            <person name="Clifton S.W."/>
            <person name="Comeron J.M."/>
            <person name="Costello J.C."/>
            <person name="Coyne J.A."/>
            <person name="Daub J."/>
            <person name="David R.G."/>
            <person name="Delcher A.L."/>
            <person name="Delehaunty K."/>
            <person name="Do C.B."/>
            <person name="Ebling H."/>
            <person name="Edwards K."/>
            <person name="Eickbush T."/>
            <person name="Evans J.D."/>
            <person name="Filipski A."/>
            <person name="Findeiss S."/>
            <person name="Freyhult E."/>
            <person name="Fulton L."/>
            <person name="Fulton R."/>
            <person name="Garcia A.C."/>
            <person name="Gardiner A."/>
            <person name="Garfield D.A."/>
            <person name="Garvin B.E."/>
            <person name="Gibson G."/>
            <person name="Gilbert D."/>
            <person name="Gnerre S."/>
            <person name="Godfrey J."/>
            <person name="Good R."/>
            <person name="Gotea V."/>
            <person name="Gravely B."/>
            <person name="Greenberg A.J."/>
            <person name="Griffiths-Jones S."/>
            <person name="Gross S."/>
            <person name="Guigo R."/>
            <person name="Gustafson E.A."/>
            <person name="Haerty W."/>
            <person name="Hahn M.W."/>
            <person name="Halligan D.L."/>
            <person name="Halpern A.L."/>
            <person name="Halter G.M."/>
            <person name="Han M.V."/>
            <person name="Heger A."/>
            <person name="Hillier L."/>
            <person name="Hinrichs A.S."/>
            <person name="Holmes I."/>
            <person name="Hoskins R.A."/>
            <person name="Hubisz M.J."/>
            <person name="Hultmark D."/>
            <person name="Huntley M.A."/>
            <person name="Jaffe D.B."/>
            <person name="Jagadeeshan S."/>
            <person name="Jeck W.R."/>
            <person name="Johnson J."/>
            <person name="Jones C.D."/>
            <person name="Jordan W.C."/>
            <person name="Karpen G.H."/>
            <person name="Kataoka E."/>
            <person name="Keightley P.D."/>
            <person name="Kheradpour P."/>
            <person name="Kirkness E.F."/>
            <person name="Koerich L.B."/>
            <person name="Kristiansen K."/>
            <person name="Kudrna D."/>
            <person name="Kulathinal R.J."/>
            <person name="Kumar S."/>
            <person name="Kwok R."/>
            <person name="Lander E."/>
            <person name="Langley C.H."/>
            <person name="Lapoint R."/>
            <person name="Lazzaro B.P."/>
            <person name="Lee S.J."/>
            <person name="Levesque L."/>
            <person name="Li R."/>
            <person name="Lin C.F."/>
            <person name="Lin M.F."/>
            <person name="Lindblad-Toh K."/>
            <person name="Llopart A."/>
            <person name="Long M."/>
            <person name="Low L."/>
            <person name="Lozovsky E."/>
            <person name="Lu J."/>
            <person name="Luo M."/>
            <person name="Machado C.A."/>
            <person name="Makalowski W."/>
            <person name="Marzo M."/>
            <person name="Matsuda M."/>
            <person name="Matzkin L."/>
            <person name="McAllister B."/>
            <person name="McBride C.S."/>
            <person name="McKernan B."/>
            <person name="McKernan K."/>
            <person name="Mendez-Lago M."/>
            <person name="Minx P."/>
            <person name="Mollenhauer M.U."/>
            <person name="Montooth K."/>
            <person name="Mount S.M."/>
            <person name="Mu X."/>
            <person name="Myers E."/>
            <person name="Negre B."/>
            <person name="Newfeld S."/>
            <person name="Nielsen R."/>
            <person name="Noor M.A."/>
            <person name="O'Grady P."/>
            <person name="Pachter L."/>
            <person name="Papaceit M."/>
            <person name="Parisi M.J."/>
            <person name="Parisi M."/>
            <person name="Parts L."/>
            <person name="Pedersen J.S."/>
            <person name="Pesole G."/>
            <person name="Phillippy A.M."/>
            <person name="Ponting C.P."/>
            <person name="Pop M."/>
            <person name="Porcelli D."/>
            <person name="Powell J.R."/>
            <person name="Prohaska S."/>
            <person name="Pruitt K."/>
            <person name="Puig M."/>
            <person name="Quesneville H."/>
            <person name="Ram K.R."/>
            <person name="Rand D."/>
            <person name="Rasmussen M.D."/>
            <person name="Reed L.K."/>
            <person name="Reenan R."/>
            <person name="Reily A."/>
            <person name="Remington K.A."/>
            <person name="Rieger T.T."/>
            <person name="Ritchie M.G."/>
            <person name="Robin C."/>
            <person name="Rogers Y.H."/>
            <person name="Rohde C."/>
            <person name="Rozas J."/>
            <person name="Rubenfield M.J."/>
            <person name="Ruiz A."/>
            <person name="Russo S."/>
            <person name="Salzberg S.L."/>
            <person name="Sanchez-Gracia A."/>
            <person name="Saranga D.J."/>
            <person name="Sato H."/>
            <person name="Schaeffer S.W."/>
            <person name="Schatz M.C."/>
            <person name="Schlenke T."/>
            <person name="Schwartz R."/>
            <person name="Segarra C."/>
            <person name="Singh R.S."/>
            <person name="Sirot L."/>
            <person name="Sirota M."/>
            <person name="Sisneros N.B."/>
            <person name="Smith C.D."/>
            <person name="Smith T.F."/>
            <person name="Spieth J."/>
            <person name="Stage D.E."/>
            <person name="Stark A."/>
            <person name="Stephan W."/>
            <person name="Strausberg R.L."/>
            <person name="Strempel S."/>
            <person name="Sturgill D."/>
            <person name="Sutton G."/>
            <person name="Sutton G.G."/>
            <person name="Tao W."/>
            <person name="Teichmann S."/>
            <person name="Tobari Y.N."/>
            <person name="Tomimura Y."/>
            <person name="Tsolas J.M."/>
            <person name="Valente V.L."/>
            <person name="Venter E."/>
            <person name="Venter J.C."/>
            <person name="Vicario S."/>
            <person name="Vieira F.G."/>
            <person name="Vilella A.J."/>
            <person name="Villasante A."/>
            <person name="Walenz B."/>
            <person name="Wang J."/>
            <person name="Wasserman M."/>
            <person name="Watts T."/>
            <person name="Wilson D."/>
            <person name="Wilson R.K."/>
            <person name="Wing R.A."/>
            <person name="Wolfner M.F."/>
            <person name="Wong A."/>
            <person name="Wong G.K."/>
            <person name="Wu C.I."/>
            <person name="Wu G."/>
            <person name="Yamamoto D."/>
            <person name="Yang H.P."/>
            <person name="Yang S.P."/>
            <person name="Yorke J.A."/>
            <person name="Yoshida K."/>
            <person name="Zdobnov E."/>
            <person name="Zhang P."/>
            <person name="Zhang Y."/>
            <person name="Zimin A.V."/>
            <person name="Baldwin J."/>
            <person name="Abdouelleil A."/>
            <person name="Abdulkadir J."/>
            <person name="Abebe A."/>
            <person name="Abera B."/>
            <person name="Abreu J."/>
            <person name="Acer S.C."/>
            <person name="Aftuck L."/>
            <person name="Alexander A."/>
            <person name="An P."/>
            <person name="Anderson E."/>
            <person name="Anderson S."/>
            <person name="Arachi H."/>
            <person name="Azer M."/>
            <person name="Bachantsang P."/>
            <person name="Barry A."/>
            <person name="Bayul T."/>
            <person name="Berlin A."/>
            <person name="Bessette D."/>
            <person name="Bloom T."/>
            <person name="Blye J."/>
            <person name="Boguslavskiy L."/>
            <person name="Bonnet C."/>
            <person name="Boukhgalter B."/>
            <person name="Bourzgui I."/>
            <person name="Brown A."/>
            <person name="Cahill P."/>
            <person name="Channer S."/>
            <person name="Cheshatsang Y."/>
            <person name="Chuda L."/>
            <person name="Citroen M."/>
            <person name="Collymore A."/>
            <person name="Cooke P."/>
            <person name="Costello M."/>
            <person name="D'Aco K."/>
            <person name="Daza R."/>
            <person name="De Haan G."/>
            <person name="DeGray S."/>
            <person name="DeMaso C."/>
            <person name="Dhargay N."/>
            <person name="Dooley K."/>
            <person name="Dooley E."/>
            <person name="Doricent M."/>
            <person name="Dorje P."/>
            <person name="Dorjee K."/>
            <person name="Dupes A."/>
            <person name="Elong R."/>
            <person name="Falk J."/>
            <person name="Farina A."/>
            <person name="Faro S."/>
            <person name="Ferguson D."/>
            <person name="Fisher S."/>
            <person name="Foley C.D."/>
            <person name="Franke A."/>
            <person name="Friedrich D."/>
            <person name="Gadbois L."/>
            <person name="Gearin G."/>
            <person name="Gearin C.R."/>
            <person name="Giannoukos G."/>
            <person name="Goode T."/>
            <person name="Graham J."/>
            <person name="Grandbois E."/>
            <person name="Grewal S."/>
            <person name="Gyaltsen K."/>
            <person name="Hafez N."/>
            <person name="Hagos B."/>
            <person name="Hall J."/>
            <person name="Henson C."/>
            <person name="Hollinger A."/>
            <person name="Honan T."/>
            <person name="Huard M.D."/>
            <person name="Hughes L."/>
            <person name="Hurhula B."/>
            <person name="Husby M.E."/>
            <person name="Kamat A."/>
            <person name="Kanga B."/>
            <person name="Kashin S."/>
            <person name="Khazanovich D."/>
            <person name="Kisner P."/>
            <person name="Lance K."/>
            <person name="Lara M."/>
            <person name="Lee W."/>
            <person name="Lennon N."/>
            <person name="Letendre F."/>
            <person name="LeVine R."/>
            <person name="Lipovsky A."/>
            <person name="Liu X."/>
            <person name="Liu J."/>
            <person name="Liu S."/>
            <person name="Lokyitsang T."/>
            <person name="Lokyitsang Y."/>
            <person name="Lubonja R."/>
            <person name="Lui A."/>
            <person name="MacDonald P."/>
            <person name="Magnisalis V."/>
            <person name="Maru K."/>
            <person name="Matthews C."/>
            <person name="McCusker W."/>
            <person name="McDonough S."/>
            <person name="Mehta T."/>
            <person name="Meldrim J."/>
            <person name="Meneus L."/>
            <person name="Mihai O."/>
            <person name="Mihalev A."/>
            <person name="Mihova T."/>
            <person name="Mittelman R."/>
            <person name="Mlenga V."/>
            <person name="Montmayeur A."/>
            <person name="Mulrain L."/>
            <person name="Navidi A."/>
            <person name="Naylor J."/>
            <person name="Negash T."/>
            <person name="Nguyen T."/>
            <person name="Nguyen N."/>
            <person name="Nicol R."/>
            <person name="Norbu C."/>
            <person name="Norbu N."/>
            <person name="Novod N."/>
            <person name="O'Neill B."/>
            <person name="Osman S."/>
            <person name="Markiewicz E."/>
            <person name="Oyono O.L."/>
            <person name="Patti C."/>
            <person name="Phunkhang P."/>
            <person name="Pierre F."/>
            <person name="Priest M."/>
            <person name="Raghuraman S."/>
            <person name="Rege F."/>
            <person name="Reyes R."/>
            <person name="Rise C."/>
            <person name="Rogov P."/>
            <person name="Ross K."/>
            <person name="Ryan E."/>
            <person name="Settipalli S."/>
            <person name="Shea T."/>
            <person name="Sherpa N."/>
            <person name="Shi L."/>
            <person name="Shih D."/>
            <person name="Sparrow T."/>
            <person name="Spaulding J."/>
            <person name="Stalker J."/>
            <person name="Stange-Thomann N."/>
            <person name="Stavropoulos S."/>
            <person name="Stone C."/>
            <person name="Strader C."/>
            <person name="Tesfaye S."/>
            <person name="Thomson T."/>
            <person name="Thoulutsang Y."/>
            <person name="Thoulutsang D."/>
            <person name="Topham K."/>
            <person name="Topping I."/>
            <person name="Tsamla T."/>
            <person name="Vassiliev H."/>
            <person name="Vo A."/>
            <person name="Wangchuk T."/>
            <person name="Wangdi T."/>
            <person name="Weiand M."/>
            <person name="Wilkinson J."/>
            <person name="Wilson A."/>
            <person name="Yadav S."/>
            <person name="Young G."/>
            <person name="Yu Q."/>
            <person name="Zembek L."/>
            <person name="Zhong D."/>
            <person name="Zimmer A."/>
            <person name="Zwirko Z."/>
            <person name="Jaffe D.B."/>
            <person name="Alvarez P."/>
            <person name="Brockman W."/>
            <person name="Butler J."/>
            <person name="Chin C."/>
            <person name="Gnerre S."/>
            <person name="Grabherr M."/>
            <person name="Kleber M."/>
            <person name="Mauceli E."/>
            <person name="MacCallum I."/>
        </authorList>
    </citation>
    <scope>NUCLEOTIDE SEQUENCE [LARGE SCALE GENOMIC DNA]</scope>
    <source>
        <strain evidence="4">Tucson 15010-1051.87</strain>
    </source>
</reference>
<evidence type="ECO:0000313" key="4">
    <source>
        <dbReference type="Proteomes" id="UP000008792"/>
    </source>
</evidence>
<dbReference type="eggNOG" id="KOG3854">
    <property type="taxonomic scope" value="Eukaryota"/>
</dbReference>
<dbReference type="SMART" id="SM00731">
    <property type="entry name" value="SprT"/>
    <property type="match status" value="1"/>
</dbReference>
<dbReference type="STRING" id="7244.B4LYG1"/>
<keyword evidence="4" id="KW-1185">Reference proteome</keyword>
<name>B4LYG1_DROVI</name>
<organism evidence="3 4">
    <name type="scientific">Drosophila virilis</name>
    <name type="common">Fruit fly</name>
    <dbReference type="NCBI Taxonomy" id="7244"/>
    <lineage>
        <taxon>Eukaryota</taxon>
        <taxon>Metazoa</taxon>
        <taxon>Ecdysozoa</taxon>
        <taxon>Arthropoda</taxon>
        <taxon>Hexapoda</taxon>
        <taxon>Insecta</taxon>
        <taxon>Pterygota</taxon>
        <taxon>Neoptera</taxon>
        <taxon>Endopterygota</taxon>
        <taxon>Diptera</taxon>
        <taxon>Brachycera</taxon>
        <taxon>Muscomorpha</taxon>
        <taxon>Ephydroidea</taxon>
        <taxon>Drosophilidae</taxon>
        <taxon>Drosophila</taxon>
    </lineage>
</organism>
<gene>
    <name evidence="3" type="primary">Dvir\GJ23336</name>
    <name evidence="3" type="ORF">Dvir_GJ23336</name>
</gene>
<sequence length="468" mass="54087">MKTKLCNMGKLYTSRFEPNKYPKHGHNLITTRSGRVVRSPAQIDREHCRKQCIVNKDEWMLDNMSCGSSQKDQTTSRLLIYLDLSEHAAVVHCEPASAAIVDEDVELRKCLDKFLGLTDARRPLYNPKESLEATEPSAHTDQWLPKAVQPQPEPEPKTRRKQLPRVELMLFELLKQKLFEENVLRINANYFEQQTPQQFKEPIELSALPSEAKRARICGWHKRLVQQIQEQQMCYYSFLSSLNPDTPLALCHPFALSYRQESFDSCKARLTKSLFSLFNHVIFYCGLRQCIEWQQNKKKPSSCVLSLASDRQRCARFLLSANIRESSMLIETLLHQMCHAAAYVYNGETAHGHNTQKWAYRAKSLLPQLPLLADCAASYKYSCVLCRRSSYGNIRFQGKLKQLCCYHCQFELAVSACSADSTHELPLSEQQETSYMIFIRAHYLKCEQTGHSSKMRALNAEYFQLYKL</sequence>
<dbReference type="EMBL" id="CH940650">
    <property type="protein sequence ID" value="EDW66957.2"/>
    <property type="molecule type" value="Genomic_DNA"/>
</dbReference>
<dbReference type="GO" id="GO:0005634">
    <property type="term" value="C:nucleus"/>
    <property type="evidence" value="ECO:0007669"/>
    <property type="project" value="TreeGrafter"/>
</dbReference>
<dbReference type="PANTHER" id="PTHR23099">
    <property type="entry name" value="TRANSCRIPTIONAL REGULATOR"/>
    <property type="match status" value="1"/>
</dbReference>
<dbReference type="OrthoDB" id="20772at2759"/>
<dbReference type="GO" id="GO:0006974">
    <property type="term" value="P:DNA damage response"/>
    <property type="evidence" value="ECO:0007669"/>
    <property type="project" value="UniProtKB-ARBA"/>
</dbReference>
<dbReference type="PANTHER" id="PTHR23099:SF0">
    <property type="entry name" value="GERM CELL NUCLEAR ACIDIC PROTEIN"/>
    <property type="match status" value="1"/>
</dbReference>
<protein>
    <recommendedName>
        <fullName evidence="2">SprT-like domain-containing protein</fullName>
    </recommendedName>
</protein>
<evidence type="ECO:0000259" key="2">
    <source>
        <dbReference type="SMART" id="SM00731"/>
    </source>
</evidence>
<accession>B4LYG1</accession>
<dbReference type="KEGG" id="dvi:6630658"/>
<evidence type="ECO:0000313" key="3">
    <source>
        <dbReference type="EMBL" id="EDW66957.2"/>
    </source>
</evidence>
<dbReference type="HOGENOM" id="CLU_024826_1_0_1"/>
<proteinExistence type="predicted"/>
<feature type="region of interest" description="Disordered" evidence="1">
    <location>
        <begin position="130"/>
        <end position="161"/>
    </location>
</feature>
<dbReference type="Pfam" id="PF10263">
    <property type="entry name" value="SprT-like"/>
    <property type="match status" value="1"/>
</dbReference>
<dbReference type="InParanoid" id="B4LYG1"/>
<evidence type="ECO:0000256" key="1">
    <source>
        <dbReference type="SAM" id="MobiDB-lite"/>
    </source>
</evidence>